<accession>A6J0U8</accession>
<evidence type="ECO:0000256" key="1">
    <source>
        <dbReference type="SAM" id="MobiDB-lite"/>
    </source>
</evidence>
<protein>
    <submittedName>
        <fullName evidence="2">RCG21526</fullName>
    </submittedName>
</protein>
<name>A6J0U8_RAT</name>
<evidence type="ECO:0000313" key="3">
    <source>
        <dbReference type="Proteomes" id="UP000234681"/>
    </source>
</evidence>
<organism evidence="2 3">
    <name type="scientific">Rattus norvegicus</name>
    <name type="common">Rat</name>
    <dbReference type="NCBI Taxonomy" id="10116"/>
    <lineage>
        <taxon>Eukaryota</taxon>
        <taxon>Metazoa</taxon>
        <taxon>Chordata</taxon>
        <taxon>Craniata</taxon>
        <taxon>Vertebrata</taxon>
        <taxon>Euteleostomi</taxon>
        <taxon>Mammalia</taxon>
        <taxon>Eutheria</taxon>
        <taxon>Euarchontoglires</taxon>
        <taxon>Glires</taxon>
        <taxon>Rodentia</taxon>
        <taxon>Myomorpha</taxon>
        <taxon>Muroidea</taxon>
        <taxon>Muridae</taxon>
        <taxon>Murinae</taxon>
        <taxon>Rattus</taxon>
    </lineage>
</organism>
<dbReference type="Proteomes" id="UP000234681">
    <property type="component" value="Chromosome 12"/>
</dbReference>
<dbReference type="AlphaFoldDB" id="A6J0U8"/>
<proteinExistence type="predicted"/>
<gene>
    <name evidence="2" type="ORF">rCG_21526</name>
</gene>
<evidence type="ECO:0000313" key="2">
    <source>
        <dbReference type="EMBL" id="EDM13537.1"/>
    </source>
</evidence>
<dbReference type="EMBL" id="CH473973">
    <property type="protein sequence ID" value="EDM13537.1"/>
    <property type="molecule type" value="Genomic_DNA"/>
</dbReference>
<reference evidence="2 3" key="1">
    <citation type="submission" date="2005-07" db="EMBL/GenBank/DDBJ databases">
        <authorList>
            <person name="Mural R.J."/>
            <person name="Li P.W."/>
            <person name="Adams M.D."/>
            <person name="Amanatides P.G."/>
            <person name="Baden-Tillson H."/>
            <person name="Barnstead M."/>
            <person name="Chin S.H."/>
            <person name="Dew I."/>
            <person name="Evans C.A."/>
            <person name="Ferriera S."/>
            <person name="Flanigan M."/>
            <person name="Fosler C."/>
            <person name="Glodek A."/>
            <person name="Gu Z."/>
            <person name="Holt R.A."/>
            <person name="Jennings D."/>
            <person name="Kraft C.L."/>
            <person name="Lu F."/>
            <person name="Nguyen T."/>
            <person name="Nusskern D.R."/>
            <person name="Pfannkoch C.M."/>
            <person name="Sitter C."/>
            <person name="Sutton G.G."/>
            <person name="Venter J.C."/>
            <person name="Wang Z."/>
            <person name="Woodage T."/>
            <person name="Zheng X.H."/>
            <person name="Zhong F."/>
        </authorList>
    </citation>
    <scope>NUCLEOTIDE SEQUENCE [LARGE SCALE GENOMIC DNA]</scope>
    <source>
        <strain>BN</strain>
        <strain evidence="3">Sprague-Dawley</strain>
    </source>
</reference>
<feature type="region of interest" description="Disordered" evidence="1">
    <location>
        <begin position="1"/>
        <end position="44"/>
    </location>
</feature>
<sequence>MKSSTIDPRSVARGKELEATCLQQRPGSQEYKDTHPKVMRKKCN</sequence>